<evidence type="ECO:0000313" key="3">
    <source>
        <dbReference type="Proteomes" id="UP001500973"/>
    </source>
</evidence>
<proteinExistence type="predicted"/>
<evidence type="ECO:0000256" key="1">
    <source>
        <dbReference type="SAM" id="MobiDB-lite"/>
    </source>
</evidence>
<reference evidence="2 3" key="1">
    <citation type="journal article" date="2019" name="Int. J. Syst. Evol. Microbiol.">
        <title>The Global Catalogue of Microorganisms (GCM) 10K type strain sequencing project: providing services to taxonomists for standard genome sequencing and annotation.</title>
        <authorList>
            <consortium name="The Broad Institute Genomics Platform"/>
            <consortium name="The Broad Institute Genome Sequencing Center for Infectious Disease"/>
            <person name="Wu L."/>
            <person name="Ma J."/>
        </authorList>
    </citation>
    <scope>NUCLEOTIDE SEQUENCE [LARGE SCALE GENOMIC DNA]</scope>
    <source>
        <strain evidence="2 3">JCM 11756</strain>
    </source>
</reference>
<gene>
    <name evidence="2" type="ORF">GCM10009601_08690</name>
</gene>
<keyword evidence="3" id="KW-1185">Reference proteome</keyword>
<feature type="region of interest" description="Disordered" evidence="1">
    <location>
        <begin position="68"/>
        <end position="91"/>
    </location>
</feature>
<name>A0ABN1YKZ1_9ACTN</name>
<sequence length="119" mass="12334">MAGDTDGAVGRYRGAGGCQQGHARQAGRGQQTYTHGKLLSYAETCVSTNGTCAFTFTAIFATRHPCASERGPDWSVQVSREPGKVPRQRRGAALQCRGRAVTAGAPGSSGCTAGSGVEW</sequence>
<organism evidence="2 3">
    <name type="scientific">Streptomyces thermospinosisporus</name>
    <dbReference type="NCBI Taxonomy" id="161482"/>
    <lineage>
        <taxon>Bacteria</taxon>
        <taxon>Bacillati</taxon>
        <taxon>Actinomycetota</taxon>
        <taxon>Actinomycetes</taxon>
        <taxon>Kitasatosporales</taxon>
        <taxon>Streptomycetaceae</taxon>
        <taxon>Streptomyces</taxon>
    </lineage>
</organism>
<accession>A0ABN1YKZ1</accession>
<dbReference type="Proteomes" id="UP001500973">
    <property type="component" value="Unassembled WGS sequence"/>
</dbReference>
<comment type="caution">
    <text evidence="2">The sequence shown here is derived from an EMBL/GenBank/DDBJ whole genome shotgun (WGS) entry which is preliminary data.</text>
</comment>
<evidence type="ECO:0000313" key="2">
    <source>
        <dbReference type="EMBL" id="GAA1416506.1"/>
    </source>
</evidence>
<dbReference type="EMBL" id="BAAAIZ010000009">
    <property type="protein sequence ID" value="GAA1416506.1"/>
    <property type="molecule type" value="Genomic_DNA"/>
</dbReference>
<feature type="compositionally biased region" description="Low complexity" evidence="1">
    <location>
        <begin position="20"/>
        <end position="30"/>
    </location>
</feature>
<protein>
    <submittedName>
        <fullName evidence="2">Uncharacterized protein</fullName>
    </submittedName>
</protein>
<feature type="region of interest" description="Disordered" evidence="1">
    <location>
        <begin position="1"/>
        <end position="30"/>
    </location>
</feature>